<dbReference type="EMBL" id="JBHDLJ010000013">
    <property type="protein sequence ID" value="MFB0835685.1"/>
    <property type="molecule type" value="Genomic_DNA"/>
</dbReference>
<gene>
    <name evidence="2" type="ORF">ACETWP_13925</name>
</gene>
<dbReference type="Proteomes" id="UP001575652">
    <property type="component" value="Unassembled WGS sequence"/>
</dbReference>
<feature type="region of interest" description="Disordered" evidence="1">
    <location>
        <begin position="83"/>
        <end position="113"/>
    </location>
</feature>
<accession>A0ABV4UPU8</accession>
<name>A0ABV4UPU8_9MICC</name>
<evidence type="ECO:0000256" key="1">
    <source>
        <dbReference type="SAM" id="MobiDB-lite"/>
    </source>
</evidence>
<evidence type="ECO:0000313" key="3">
    <source>
        <dbReference type="Proteomes" id="UP001575652"/>
    </source>
</evidence>
<feature type="compositionally biased region" description="Low complexity" evidence="1">
    <location>
        <begin position="19"/>
        <end position="28"/>
    </location>
</feature>
<dbReference type="RefSeq" id="WP_373972862.1">
    <property type="nucleotide sequence ID" value="NZ_JBHDLJ010000013.1"/>
</dbReference>
<protein>
    <submittedName>
        <fullName evidence="2">Uncharacterized protein</fullName>
    </submittedName>
</protein>
<comment type="caution">
    <text evidence="2">The sequence shown here is derived from an EMBL/GenBank/DDBJ whole genome shotgun (WGS) entry which is preliminary data.</text>
</comment>
<feature type="region of interest" description="Disordered" evidence="1">
    <location>
        <begin position="1"/>
        <end position="31"/>
    </location>
</feature>
<keyword evidence="3" id="KW-1185">Reference proteome</keyword>
<evidence type="ECO:0000313" key="2">
    <source>
        <dbReference type="EMBL" id="MFB0835685.1"/>
    </source>
</evidence>
<sequence length="267" mass="28051">MPLRFNPPPNWPPPPPGWQPDGNWWPDPSWGPIPPDWPLWVEVADQTPKPAGLGTALLWGGAGLAAAIVALTAVAGPFLTSEPTDPAAASAKAERAQDQAAQRSAEASSSSAAASSSAASEAAEASRAEASSAAAASAEANARERAEALIRSAAAAESAKAQDLADRVEKEWLDAWMVESPSEIAAQRPEMLAGYVVDWESTSDGMVDVMLSVGSHQVPQHELDNLAHSIMTLVGLDVEDLNRVEVRTADWKGKAVAYRSSYPGLMP</sequence>
<reference evidence="2 3" key="1">
    <citation type="submission" date="2024-09" db="EMBL/GenBank/DDBJ databases">
        <authorList>
            <person name="Salinas-Garcia M.A."/>
            <person name="Prieme A."/>
        </authorList>
    </citation>
    <scope>NUCLEOTIDE SEQUENCE [LARGE SCALE GENOMIC DNA]</scope>
    <source>
        <strain evidence="2 3">DSM 21081</strain>
    </source>
</reference>
<proteinExistence type="predicted"/>
<feature type="compositionally biased region" description="Pro residues" evidence="1">
    <location>
        <begin position="1"/>
        <end position="18"/>
    </location>
</feature>
<feature type="compositionally biased region" description="Low complexity" evidence="1">
    <location>
        <begin position="98"/>
        <end position="113"/>
    </location>
</feature>
<organism evidence="2 3">
    <name type="scientific">Arthrobacter halodurans</name>
    <dbReference type="NCBI Taxonomy" id="516699"/>
    <lineage>
        <taxon>Bacteria</taxon>
        <taxon>Bacillati</taxon>
        <taxon>Actinomycetota</taxon>
        <taxon>Actinomycetes</taxon>
        <taxon>Micrococcales</taxon>
        <taxon>Micrococcaceae</taxon>
        <taxon>Arthrobacter</taxon>
    </lineage>
</organism>